<dbReference type="RefSeq" id="XP_001310064.1">
    <property type="nucleotide sequence ID" value="XM_001310063.1"/>
</dbReference>
<dbReference type="Proteomes" id="UP000001542">
    <property type="component" value="Unassembled WGS sequence"/>
</dbReference>
<keyword evidence="3" id="KW-1185">Reference proteome</keyword>
<protein>
    <submittedName>
        <fullName evidence="1">Uncharacterized protein</fullName>
    </submittedName>
</protein>
<dbReference type="AlphaFoldDB" id="A2FD78"/>
<dbReference type="VEuPathDB" id="TrichDB:TVAGG3_0180370"/>
<dbReference type="VEuPathDB" id="TrichDB:TVAGG3_0180390"/>
<dbReference type="KEGG" id="tva:4754915"/>
<dbReference type="EMBL" id="DS113728">
    <property type="protein sequence ID" value="EAX97136.1"/>
    <property type="molecule type" value="Genomic_DNA"/>
</dbReference>
<reference evidence="1" key="1">
    <citation type="submission" date="2006-10" db="EMBL/GenBank/DDBJ databases">
        <authorList>
            <person name="Amadeo P."/>
            <person name="Zhao Q."/>
            <person name="Wortman J."/>
            <person name="Fraser-Liggett C."/>
            <person name="Carlton J."/>
        </authorList>
    </citation>
    <scope>NUCLEOTIDE SEQUENCE</scope>
    <source>
        <strain evidence="1">G3</strain>
    </source>
</reference>
<evidence type="ECO:0000313" key="1">
    <source>
        <dbReference type="EMBL" id="EAX97134.1"/>
    </source>
</evidence>
<dbReference type="EMBL" id="DS113728">
    <property type="protein sequence ID" value="EAX97134.1"/>
    <property type="molecule type" value="Genomic_DNA"/>
</dbReference>
<sequence>MSADTSQTNEYIVSNIREYMQKGNFFDLFQGRNVNEIFEAGYLKIEDYIDLIEQAANSKNAYESIFYLLNANVTINSIHDANLISKAYAQHCNLKIFNFLSNTLDQSEENVREIPLPIEQNEQQKAQILDREEKIFAHKFPTKIE</sequence>
<dbReference type="VEuPathDB" id="TrichDB:TVAG_469080"/>
<gene>
    <name evidence="1" type="ORF">TVAG_469080</name>
    <name evidence="2" type="ORF">TVAG_469100</name>
</gene>
<dbReference type="SMR" id="A2FD78"/>
<name>A2FD78_TRIV3</name>
<accession>A2FD78</accession>
<proteinExistence type="predicted"/>
<reference evidence="1" key="2">
    <citation type="journal article" date="2007" name="Science">
        <title>Draft genome sequence of the sexually transmitted pathogen Trichomonas vaginalis.</title>
        <authorList>
            <person name="Carlton J.M."/>
            <person name="Hirt R.P."/>
            <person name="Silva J.C."/>
            <person name="Delcher A.L."/>
            <person name="Schatz M."/>
            <person name="Zhao Q."/>
            <person name="Wortman J.R."/>
            <person name="Bidwell S.L."/>
            <person name="Alsmark U.C.M."/>
            <person name="Besteiro S."/>
            <person name="Sicheritz-Ponten T."/>
            <person name="Noel C.J."/>
            <person name="Dacks J.B."/>
            <person name="Foster P.G."/>
            <person name="Simillion C."/>
            <person name="Van de Peer Y."/>
            <person name="Miranda-Saavedra D."/>
            <person name="Barton G.J."/>
            <person name="Westrop G.D."/>
            <person name="Mueller S."/>
            <person name="Dessi D."/>
            <person name="Fiori P.L."/>
            <person name="Ren Q."/>
            <person name="Paulsen I."/>
            <person name="Zhang H."/>
            <person name="Bastida-Corcuera F.D."/>
            <person name="Simoes-Barbosa A."/>
            <person name="Brown M.T."/>
            <person name="Hayes R.D."/>
            <person name="Mukherjee M."/>
            <person name="Okumura C.Y."/>
            <person name="Schneider R."/>
            <person name="Smith A.J."/>
            <person name="Vanacova S."/>
            <person name="Villalvazo M."/>
            <person name="Haas B.J."/>
            <person name="Pertea M."/>
            <person name="Feldblyum T.V."/>
            <person name="Utterback T.R."/>
            <person name="Shu C.L."/>
            <person name="Osoegawa K."/>
            <person name="de Jong P.J."/>
            <person name="Hrdy I."/>
            <person name="Horvathova L."/>
            <person name="Zubacova Z."/>
            <person name="Dolezal P."/>
            <person name="Malik S.B."/>
            <person name="Logsdon J.M. Jr."/>
            <person name="Henze K."/>
            <person name="Gupta A."/>
            <person name="Wang C.C."/>
            <person name="Dunne R.L."/>
            <person name="Upcroft J.A."/>
            <person name="Upcroft P."/>
            <person name="White O."/>
            <person name="Salzberg S.L."/>
            <person name="Tang P."/>
            <person name="Chiu C.-H."/>
            <person name="Lee Y.-S."/>
            <person name="Embley T.M."/>
            <person name="Coombs G.H."/>
            <person name="Mottram J.C."/>
            <person name="Tachezy J."/>
            <person name="Fraser-Liggett C.M."/>
            <person name="Johnson P.J."/>
        </authorList>
    </citation>
    <scope>NUCLEOTIDE SEQUENCE [LARGE SCALE GENOMIC DNA]</scope>
    <source>
        <strain evidence="1">G3</strain>
    </source>
</reference>
<evidence type="ECO:0000313" key="2">
    <source>
        <dbReference type="EMBL" id="EAX97136.1"/>
    </source>
</evidence>
<dbReference type="RefSeq" id="XP_001310066.1">
    <property type="nucleotide sequence ID" value="XM_001310065.1"/>
</dbReference>
<dbReference type="KEGG" id="tva:4754913"/>
<organism evidence="1 3">
    <name type="scientific">Trichomonas vaginalis (strain ATCC PRA-98 / G3)</name>
    <dbReference type="NCBI Taxonomy" id="412133"/>
    <lineage>
        <taxon>Eukaryota</taxon>
        <taxon>Metamonada</taxon>
        <taxon>Parabasalia</taxon>
        <taxon>Trichomonadida</taxon>
        <taxon>Trichomonadidae</taxon>
        <taxon>Trichomonas</taxon>
    </lineage>
</organism>
<evidence type="ECO:0000313" key="3">
    <source>
        <dbReference type="Proteomes" id="UP000001542"/>
    </source>
</evidence>